<name>A0ABT6Q053_9PROT</name>
<feature type="domain" description="Band 7" evidence="4">
    <location>
        <begin position="21"/>
        <end position="179"/>
    </location>
</feature>
<dbReference type="CDD" id="cd08829">
    <property type="entry name" value="SPFH_paraslipin"/>
    <property type="match status" value="1"/>
</dbReference>
<feature type="compositionally biased region" description="Polar residues" evidence="3">
    <location>
        <begin position="317"/>
        <end position="329"/>
    </location>
</feature>
<evidence type="ECO:0000313" key="5">
    <source>
        <dbReference type="EMBL" id="MDI2090480.1"/>
    </source>
</evidence>
<feature type="region of interest" description="Disordered" evidence="3">
    <location>
        <begin position="308"/>
        <end position="329"/>
    </location>
</feature>
<dbReference type="SUPFAM" id="SSF117892">
    <property type="entry name" value="Band 7/SPFH domain"/>
    <property type="match status" value="1"/>
</dbReference>
<dbReference type="InterPro" id="IPR050710">
    <property type="entry name" value="Band7/mec-2_domain"/>
</dbReference>
<reference evidence="5" key="1">
    <citation type="submission" date="2023-05" db="EMBL/GenBank/DDBJ databases">
        <title>Whole genome sequence of Commensalibacter sp.</title>
        <authorList>
            <person name="Charoenyingcharoen P."/>
            <person name="Yukphan P."/>
        </authorList>
    </citation>
    <scope>NUCLEOTIDE SEQUENCE</scope>
    <source>
        <strain evidence="5">TBRC 16381</strain>
    </source>
</reference>
<dbReference type="InterPro" id="IPR001107">
    <property type="entry name" value="Band_7"/>
</dbReference>
<evidence type="ECO:0000256" key="3">
    <source>
        <dbReference type="SAM" id="MobiDB-lite"/>
    </source>
</evidence>
<dbReference type="InterPro" id="IPR001972">
    <property type="entry name" value="Stomatin_HflK_fam"/>
</dbReference>
<organism evidence="5 6">
    <name type="scientific">Commensalibacter oyaizuii</name>
    <dbReference type="NCBI Taxonomy" id="3043873"/>
    <lineage>
        <taxon>Bacteria</taxon>
        <taxon>Pseudomonadati</taxon>
        <taxon>Pseudomonadota</taxon>
        <taxon>Alphaproteobacteria</taxon>
        <taxon>Acetobacterales</taxon>
        <taxon>Acetobacteraceae</taxon>
    </lineage>
</organism>
<evidence type="ECO:0000313" key="6">
    <source>
        <dbReference type="Proteomes" id="UP001431634"/>
    </source>
</evidence>
<evidence type="ECO:0000259" key="4">
    <source>
        <dbReference type="SMART" id="SM00244"/>
    </source>
</evidence>
<dbReference type="InterPro" id="IPR032435">
    <property type="entry name" value="STML2-like_C"/>
</dbReference>
<dbReference type="PANTHER" id="PTHR43327">
    <property type="entry name" value="STOMATIN-LIKE PROTEIN 2, MITOCHONDRIAL"/>
    <property type="match status" value="1"/>
</dbReference>
<dbReference type="Pfam" id="PF16200">
    <property type="entry name" value="Band_7_C"/>
    <property type="match status" value="1"/>
</dbReference>
<dbReference type="Proteomes" id="UP001431634">
    <property type="component" value="Unassembled WGS sequence"/>
</dbReference>
<comment type="similarity">
    <text evidence="2">Belongs to the band 7/mec-2 family.</text>
</comment>
<dbReference type="InterPro" id="IPR036013">
    <property type="entry name" value="Band_7/SPFH_dom_sf"/>
</dbReference>
<dbReference type="Gene3D" id="3.30.479.30">
    <property type="entry name" value="Band 7 domain"/>
    <property type="match status" value="1"/>
</dbReference>
<evidence type="ECO:0000256" key="2">
    <source>
        <dbReference type="ARBA" id="ARBA00008164"/>
    </source>
</evidence>
<sequence>MSTGFVAIIMILIAVVVTLSKGVRIVPQGQQWIVERLGKYKQTLGAGLNIVVPYIDRVAYRLSNKDQILEVPSQDVITRDNAVVTVNAICFVKIADPQKAAYGVEDYEQATSSLAMTSLRATIGKMDLDESLSSRDIIKAELLGVMADQMTDWGLILRSIEIQDIAPSASMQGAMEQQAAAERQRKAIETRAAGNKQAAILEAEGIKQSTILRAEAEQESATRQAAAAISLAEGTKKANQLLAESISGEGGQAALNFQLATRYVDALSALSQSNNTKIVAMPSELSQSIGSLINAGVILGTTTESVGGKSQLKEKNSTNFSWNTENNFS</sequence>
<comment type="caution">
    <text evidence="5">The sequence shown here is derived from an EMBL/GenBank/DDBJ whole genome shotgun (WGS) entry which is preliminary data.</text>
</comment>
<dbReference type="PANTHER" id="PTHR43327:SF10">
    <property type="entry name" value="STOMATIN-LIKE PROTEIN 2, MITOCHONDRIAL"/>
    <property type="match status" value="1"/>
</dbReference>
<protein>
    <submittedName>
        <fullName evidence="5">SPFH domain-containing protein</fullName>
    </submittedName>
</protein>
<dbReference type="RefSeq" id="WP_281447618.1">
    <property type="nucleotide sequence ID" value="NZ_JASBAO010000001.1"/>
</dbReference>
<dbReference type="EMBL" id="JASBAO010000001">
    <property type="protein sequence ID" value="MDI2090480.1"/>
    <property type="molecule type" value="Genomic_DNA"/>
</dbReference>
<dbReference type="PRINTS" id="PR00721">
    <property type="entry name" value="STOMATIN"/>
</dbReference>
<dbReference type="SMART" id="SM00244">
    <property type="entry name" value="PHB"/>
    <property type="match status" value="1"/>
</dbReference>
<evidence type="ECO:0000256" key="1">
    <source>
        <dbReference type="ARBA" id="ARBA00004167"/>
    </source>
</evidence>
<gene>
    <name evidence="5" type="ORF">QJV27_03650</name>
</gene>
<keyword evidence="6" id="KW-1185">Reference proteome</keyword>
<dbReference type="Pfam" id="PF01145">
    <property type="entry name" value="Band_7"/>
    <property type="match status" value="1"/>
</dbReference>
<comment type="subcellular location">
    <subcellularLocation>
        <location evidence="1">Membrane</location>
        <topology evidence="1">Single-pass membrane protein</topology>
    </subcellularLocation>
</comment>
<proteinExistence type="inferred from homology"/>
<accession>A0ABT6Q053</accession>